<reference evidence="6 7" key="1">
    <citation type="submission" date="2016-10" db="EMBL/GenBank/DDBJ databases">
        <authorList>
            <person name="de Groot N.N."/>
        </authorList>
    </citation>
    <scope>NUCLEOTIDE SEQUENCE [LARGE SCALE GENOMIC DNA]</scope>
    <source>
        <strain evidence="6 7">DSM 12130</strain>
    </source>
</reference>
<dbReference type="AlphaFoldDB" id="A0A1H0LBD6"/>
<evidence type="ECO:0000259" key="5">
    <source>
        <dbReference type="PROSITE" id="PS50970"/>
    </source>
</evidence>
<keyword evidence="3 4" id="KW-0479">Metal-binding</keyword>
<evidence type="ECO:0000256" key="1">
    <source>
        <dbReference type="ARBA" id="ARBA00022603"/>
    </source>
</evidence>
<dbReference type="InterPro" id="IPR003726">
    <property type="entry name" value="HCY_dom"/>
</dbReference>
<gene>
    <name evidence="6" type="ORF">SAMN05660330_00732</name>
</gene>
<evidence type="ECO:0000256" key="4">
    <source>
        <dbReference type="PROSITE-ProRule" id="PRU00333"/>
    </source>
</evidence>
<dbReference type="EMBL" id="FNJI01000004">
    <property type="protein sequence ID" value="SDO65366.1"/>
    <property type="molecule type" value="Genomic_DNA"/>
</dbReference>
<accession>A0A1H0LBD6</accession>
<evidence type="ECO:0000256" key="3">
    <source>
        <dbReference type="PIRSR" id="PIRSR037505-2"/>
    </source>
</evidence>
<comment type="cofactor">
    <cofactor evidence="3">
        <name>Zn(2+)</name>
        <dbReference type="ChEBI" id="CHEBI:29105"/>
    </cofactor>
    <text evidence="3">Binds 1 zinc ion per subunit.</text>
</comment>
<dbReference type="STRING" id="91360.SAMN05660330_00732"/>
<feature type="binding site" evidence="3 4">
    <location>
        <position position="274"/>
    </location>
    <ligand>
        <name>Zn(2+)</name>
        <dbReference type="ChEBI" id="CHEBI:29105"/>
    </ligand>
</feature>
<feature type="binding site" evidence="3 4">
    <location>
        <position position="208"/>
    </location>
    <ligand>
        <name>Zn(2+)</name>
        <dbReference type="ChEBI" id="CHEBI:29105"/>
    </ligand>
</feature>
<dbReference type="GO" id="GO:0032259">
    <property type="term" value="P:methylation"/>
    <property type="evidence" value="ECO:0007669"/>
    <property type="project" value="UniProtKB-KW"/>
</dbReference>
<dbReference type="PIRSF" id="PIRSF037505">
    <property type="entry name" value="Betaine_HMT"/>
    <property type="match status" value="1"/>
</dbReference>
<keyword evidence="2 4" id="KW-0808">Transferase</keyword>
<protein>
    <submittedName>
        <fullName evidence="6">5-methyltetrahydrofolate--homocysteine methyltransferase</fullName>
    </submittedName>
</protein>
<dbReference type="PANTHER" id="PTHR45833">
    <property type="entry name" value="METHIONINE SYNTHASE"/>
    <property type="match status" value="1"/>
</dbReference>
<dbReference type="InterPro" id="IPR017226">
    <property type="entry name" value="BHMT-like"/>
</dbReference>
<dbReference type="SUPFAM" id="SSF82282">
    <property type="entry name" value="Homocysteine S-methyltransferase"/>
    <property type="match status" value="1"/>
</dbReference>
<keyword evidence="1 4" id="KW-0489">Methyltransferase</keyword>
<sequence>MDLMEKIAAGGLIFDGAMGSMLFAEGLSGGKPSELWNIEQPETIEKIHRAYFDAGADVATTNTFGATPFKLEKSGITADAGEINRSGVEAARRAAGPGNFVAGDIGPLGEMLRPAGMLDPEQAVDHFARQAAILEEAGVDLFIIETFFDLNEILAALQGIKKVSGKPVFATMTFQKKAKGFFTLMGNSPGDSMKRLVDCGASVVGANCSLASDTMITLAQKIRESVDSPVIIQPNAGAPESIGDIIRYPETASFFAENIAKIKALGVEVVGGCCGTTPDFIREIAS</sequence>
<organism evidence="6 7">
    <name type="scientific">Desulforhopalus singaporensis</name>
    <dbReference type="NCBI Taxonomy" id="91360"/>
    <lineage>
        <taxon>Bacteria</taxon>
        <taxon>Pseudomonadati</taxon>
        <taxon>Thermodesulfobacteriota</taxon>
        <taxon>Desulfobulbia</taxon>
        <taxon>Desulfobulbales</taxon>
        <taxon>Desulfocapsaceae</taxon>
        <taxon>Desulforhopalus</taxon>
    </lineage>
</organism>
<proteinExistence type="predicted"/>
<dbReference type="OrthoDB" id="9803687at2"/>
<dbReference type="PROSITE" id="PS50970">
    <property type="entry name" value="HCY"/>
    <property type="match status" value="1"/>
</dbReference>
<dbReference type="GO" id="GO:0008270">
    <property type="term" value="F:zinc ion binding"/>
    <property type="evidence" value="ECO:0007669"/>
    <property type="project" value="InterPro"/>
</dbReference>
<evidence type="ECO:0000313" key="7">
    <source>
        <dbReference type="Proteomes" id="UP000199073"/>
    </source>
</evidence>
<dbReference type="InterPro" id="IPR036589">
    <property type="entry name" value="HCY_dom_sf"/>
</dbReference>
<evidence type="ECO:0000313" key="6">
    <source>
        <dbReference type="EMBL" id="SDO65366.1"/>
    </source>
</evidence>
<name>A0A1H0LBD6_9BACT</name>
<evidence type="ECO:0000256" key="2">
    <source>
        <dbReference type="ARBA" id="ARBA00022679"/>
    </source>
</evidence>
<keyword evidence="3 4" id="KW-0862">Zinc</keyword>
<keyword evidence="7" id="KW-1185">Reference proteome</keyword>
<dbReference type="InterPro" id="IPR050554">
    <property type="entry name" value="Met_Synthase/Corrinoid"/>
</dbReference>
<feature type="domain" description="Hcy-binding" evidence="5">
    <location>
        <begin position="1"/>
        <end position="286"/>
    </location>
</feature>
<dbReference type="GO" id="GO:0005829">
    <property type="term" value="C:cytosol"/>
    <property type="evidence" value="ECO:0007669"/>
    <property type="project" value="TreeGrafter"/>
</dbReference>
<dbReference type="Gene3D" id="3.20.20.330">
    <property type="entry name" value="Homocysteine-binding-like domain"/>
    <property type="match status" value="1"/>
</dbReference>
<dbReference type="GO" id="GO:0008705">
    <property type="term" value="F:methionine synthase activity"/>
    <property type="evidence" value="ECO:0007669"/>
    <property type="project" value="TreeGrafter"/>
</dbReference>
<dbReference type="Proteomes" id="UP000199073">
    <property type="component" value="Unassembled WGS sequence"/>
</dbReference>
<dbReference type="Pfam" id="PF02574">
    <property type="entry name" value="S-methyl_trans"/>
    <property type="match status" value="1"/>
</dbReference>
<feature type="binding site" evidence="3 4">
    <location>
        <position position="273"/>
    </location>
    <ligand>
        <name>Zn(2+)</name>
        <dbReference type="ChEBI" id="CHEBI:29105"/>
    </ligand>
</feature>